<keyword evidence="1" id="KW-0472">Membrane</keyword>
<feature type="transmembrane region" description="Helical" evidence="1">
    <location>
        <begin position="172"/>
        <end position="193"/>
    </location>
</feature>
<dbReference type="EMBL" id="NHYD01003030">
    <property type="protein sequence ID" value="PPQ83299.1"/>
    <property type="molecule type" value="Genomic_DNA"/>
</dbReference>
<dbReference type="OrthoDB" id="2562493at2759"/>
<comment type="caution">
    <text evidence="3">The sequence shown here is derived from an EMBL/GenBank/DDBJ whole genome shotgun (WGS) entry which is preliminary data.</text>
</comment>
<evidence type="ECO:0000313" key="3">
    <source>
        <dbReference type="EMBL" id="PPQ83299.1"/>
    </source>
</evidence>
<proteinExistence type="predicted"/>
<protein>
    <recommendedName>
        <fullName evidence="2">DUF6534 domain-containing protein</fullName>
    </recommendedName>
</protein>
<sequence length="284" mass="31902">NTYLYGLVTYQFIVYHNTKFNDRLWIRAVVGSLFVLDTIHSIVVTNYNNPASLAFVPWTIPFTAVATSIAAFVTQGFLGHRVYVLTKSKYLVGFIWALSTLGLIFGFYSGIYSGILHEVVKFKPLAPFVTIWLSSQTAADITITAVLIYVLSRSRTGFRRTDTIIKRLIRGAIQTGLFVSIFALGDLFSFLLLRNTTNLYAMFAYPIGRIYTNTLLDTLNARTSLKSANNSQADTSDTFRMQHHASIPGHTTYSVNVQKEVITDLPGREVDYDAKYRPDAKYAV</sequence>
<dbReference type="Pfam" id="PF20152">
    <property type="entry name" value="DUF6534"/>
    <property type="match status" value="1"/>
</dbReference>
<dbReference type="AlphaFoldDB" id="A0A409WXT4"/>
<dbReference type="STRING" id="93625.A0A409WXT4"/>
<accession>A0A409WXT4</accession>
<feature type="transmembrane region" description="Helical" evidence="1">
    <location>
        <begin position="24"/>
        <end position="43"/>
    </location>
</feature>
<dbReference type="Proteomes" id="UP000283269">
    <property type="component" value="Unassembled WGS sequence"/>
</dbReference>
<feature type="transmembrane region" description="Helical" evidence="1">
    <location>
        <begin position="55"/>
        <end position="78"/>
    </location>
</feature>
<keyword evidence="1" id="KW-0812">Transmembrane</keyword>
<feature type="transmembrane region" description="Helical" evidence="1">
    <location>
        <begin position="90"/>
        <end position="111"/>
    </location>
</feature>
<name>A0A409WXT4_PSICY</name>
<dbReference type="PANTHER" id="PTHR40465">
    <property type="entry name" value="CHROMOSOME 1, WHOLE GENOME SHOTGUN SEQUENCE"/>
    <property type="match status" value="1"/>
</dbReference>
<gene>
    <name evidence="3" type="ORF">CVT25_004038</name>
</gene>
<evidence type="ECO:0000256" key="1">
    <source>
        <dbReference type="SAM" id="Phobius"/>
    </source>
</evidence>
<feature type="domain" description="DUF6534" evidence="2">
    <location>
        <begin position="137"/>
        <end position="223"/>
    </location>
</feature>
<evidence type="ECO:0000259" key="2">
    <source>
        <dbReference type="Pfam" id="PF20152"/>
    </source>
</evidence>
<dbReference type="InParanoid" id="A0A409WXT4"/>
<keyword evidence="4" id="KW-1185">Reference proteome</keyword>
<feature type="transmembrane region" description="Helical" evidence="1">
    <location>
        <begin position="131"/>
        <end position="151"/>
    </location>
</feature>
<feature type="non-terminal residue" evidence="3">
    <location>
        <position position="1"/>
    </location>
</feature>
<organism evidence="3 4">
    <name type="scientific">Psilocybe cyanescens</name>
    <dbReference type="NCBI Taxonomy" id="93625"/>
    <lineage>
        <taxon>Eukaryota</taxon>
        <taxon>Fungi</taxon>
        <taxon>Dikarya</taxon>
        <taxon>Basidiomycota</taxon>
        <taxon>Agaricomycotina</taxon>
        <taxon>Agaricomycetes</taxon>
        <taxon>Agaricomycetidae</taxon>
        <taxon>Agaricales</taxon>
        <taxon>Agaricineae</taxon>
        <taxon>Strophariaceae</taxon>
        <taxon>Psilocybe</taxon>
    </lineage>
</organism>
<evidence type="ECO:0000313" key="4">
    <source>
        <dbReference type="Proteomes" id="UP000283269"/>
    </source>
</evidence>
<dbReference type="InterPro" id="IPR045339">
    <property type="entry name" value="DUF6534"/>
</dbReference>
<reference evidence="3 4" key="1">
    <citation type="journal article" date="2018" name="Evol. Lett.">
        <title>Horizontal gene cluster transfer increased hallucinogenic mushroom diversity.</title>
        <authorList>
            <person name="Reynolds H.T."/>
            <person name="Vijayakumar V."/>
            <person name="Gluck-Thaler E."/>
            <person name="Korotkin H.B."/>
            <person name="Matheny P.B."/>
            <person name="Slot J.C."/>
        </authorList>
    </citation>
    <scope>NUCLEOTIDE SEQUENCE [LARGE SCALE GENOMIC DNA]</scope>
    <source>
        <strain evidence="3 4">2631</strain>
    </source>
</reference>
<dbReference type="PANTHER" id="PTHR40465:SF1">
    <property type="entry name" value="DUF6534 DOMAIN-CONTAINING PROTEIN"/>
    <property type="match status" value="1"/>
</dbReference>
<keyword evidence="1" id="KW-1133">Transmembrane helix</keyword>